<evidence type="ECO:0000313" key="2">
    <source>
        <dbReference type="EMBL" id="USP76944.1"/>
    </source>
</evidence>
<proteinExistence type="predicted"/>
<dbReference type="AlphaFoldDB" id="A0A9Q9DSN6"/>
<dbReference type="Proteomes" id="UP001056012">
    <property type="component" value="Chromosome 3"/>
</dbReference>
<evidence type="ECO:0000256" key="1">
    <source>
        <dbReference type="SAM" id="MobiDB-lite"/>
    </source>
</evidence>
<reference evidence="2" key="1">
    <citation type="submission" date="2021-12" db="EMBL/GenBank/DDBJ databases">
        <title>Curvularia clavata genome.</title>
        <authorList>
            <person name="Cao Y."/>
        </authorList>
    </citation>
    <scope>NUCLEOTIDE SEQUENCE</scope>
    <source>
        <strain evidence="2">Yc1106</strain>
    </source>
</reference>
<sequence>MAPNIDVSTCALIVTLKSPFVGKTTTQVSELTGIPPRTINAIYGRACERGYEPNARIVKLRLEYLEDAPRSGRTREQEVVQEEVLQRSSQSRRVVYHCVESTQGSRIQQDQADEEAWVDEEDETG</sequence>
<name>A0A9Q9DSN6_CURCL</name>
<feature type="region of interest" description="Disordered" evidence="1">
    <location>
        <begin position="101"/>
        <end position="125"/>
    </location>
</feature>
<protein>
    <submittedName>
        <fullName evidence="2">Uncharacterized protein</fullName>
    </submittedName>
</protein>
<dbReference type="VEuPathDB" id="FungiDB:yc1106_04218"/>
<accession>A0A9Q9DSN6</accession>
<organism evidence="2 3">
    <name type="scientific">Curvularia clavata</name>
    <dbReference type="NCBI Taxonomy" id="95742"/>
    <lineage>
        <taxon>Eukaryota</taxon>
        <taxon>Fungi</taxon>
        <taxon>Dikarya</taxon>
        <taxon>Ascomycota</taxon>
        <taxon>Pezizomycotina</taxon>
        <taxon>Dothideomycetes</taxon>
        <taxon>Pleosporomycetidae</taxon>
        <taxon>Pleosporales</taxon>
        <taxon>Pleosporineae</taxon>
        <taxon>Pleosporaceae</taxon>
        <taxon>Curvularia</taxon>
    </lineage>
</organism>
<feature type="compositionally biased region" description="Acidic residues" evidence="1">
    <location>
        <begin position="111"/>
        <end position="125"/>
    </location>
</feature>
<evidence type="ECO:0000313" key="3">
    <source>
        <dbReference type="Proteomes" id="UP001056012"/>
    </source>
</evidence>
<gene>
    <name evidence="2" type="ORF">yc1106_04218</name>
</gene>
<keyword evidence="3" id="KW-1185">Reference proteome</keyword>
<dbReference type="OrthoDB" id="4156902at2759"/>
<dbReference type="EMBL" id="CP089276">
    <property type="protein sequence ID" value="USP76944.1"/>
    <property type="molecule type" value="Genomic_DNA"/>
</dbReference>